<name>A0A9D4UV76_ADICA</name>
<dbReference type="EMBL" id="JABFUD020000010">
    <property type="protein sequence ID" value="KAI5074521.1"/>
    <property type="molecule type" value="Genomic_DNA"/>
</dbReference>
<reference evidence="12" key="1">
    <citation type="submission" date="2021-01" db="EMBL/GenBank/DDBJ databases">
        <title>Adiantum capillus-veneris genome.</title>
        <authorList>
            <person name="Fang Y."/>
            <person name="Liao Q."/>
        </authorList>
    </citation>
    <scope>NUCLEOTIDE SEQUENCE</scope>
    <source>
        <strain evidence="12">H3</strain>
        <tissue evidence="12">Leaf</tissue>
    </source>
</reference>
<organism evidence="12 13">
    <name type="scientific">Adiantum capillus-veneris</name>
    <name type="common">Maidenhair fern</name>
    <dbReference type="NCBI Taxonomy" id="13818"/>
    <lineage>
        <taxon>Eukaryota</taxon>
        <taxon>Viridiplantae</taxon>
        <taxon>Streptophyta</taxon>
        <taxon>Embryophyta</taxon>
        <taxon>Tracheophyta</taxon>
        <taxon>Polypodiopsida</taxon>
        <taxon>Polypodiidae</taxon>
        <taxon>Polypodiales</taxon>
        <taxon>Pteridineae</taxon>
        <taxon>Pteridaceae</taxon>
        <taxon>Vittarioideae</taxon>
        <taxon>Adiantum</taxon>
    </lineage>
</organism>
<dbReference type="PROSITE" id="PS50893">
    <property type="entry name" value="ABC_TRANSPORTER_2"/>
    <property type="match status" value="1"/>
</dbReference>
<evidence type="ECO:0000259" key="11">
    <source>
        <dbReference type="PROSITE" id="PS50893"/>
    </source>
</evidence>
<dbReference type="GO" id="GO:0005319">
    <property type="term" value="F:lipid transporter activity"/>
    <property type="evidence" value="ECO:0007669"/>
    <property type="project" value="TreeGrafter"/>
</dbReference>
<keyword evidence="13" id="KW-1185">Reference proteome</keyword>
<protein>
    <recommendedName>
        <fullName evidence="11">ABC transporter domain-containing protein</fullName>
    </recommendedName>
</protein>
<comment type="subcellular location">
    <subcellularLocation>
        <location evidence="1">Membrane</location>
        <topology evidence="1">Multi-pass membrane protein</topology>
    </subcellularLocation>
</comment>
<gene>
    <name evidence="12" type="ORF">GOP47_0010482</name>
</gene>
<dbReference type="Pfam" id="PF12698">
    <property type="entry name" value="ABC2_membrane_3"/>
    <property type="match status" value="1"/>
</dbReference>
<accession>A0A9D4UV76</accession>
<keyword evidence="5 10" id="KW-0812">Transmembrane</keyword>
<evidence type="ECO:0000256" key="4">
    <source>
        <dbReference type="ARBA" id="ARBA00022528"/>
    </source>
</evidence>
<dbReference type="Proteomes" id="UP000886520">
    <property type="component" value="Chromosome 10"/>
</dbReference>
<feature type="transmembrane region" description="Helical" evidence="10">
    <location>
        <begin position="359"/>
        <end position="379"/>
    </location>
</feature>
<dbReference type="SUPFAM" id="SSF52540">
    <property type="entry name" value="P-loop containing nucleoside triphosphate hydrolases"/>
    <property type="match status" value="1"/>
</dbReference>
<keyword evidence="8 10" id="KW-1133">Transmembrane helix</keyword>
<dbReference type="GO" id="GO:0140359">
    <property type="term" value="F:ABC-type transporter activity"/>
    <property type="evidence" value="ECO:0007669"/>
    <property type="project" value="InterPro"/>
</dbReference>
<dbReference type="PANTHER" id="PTHR19229:SF205">
    <property type="entry name" value="ABC TRANSPORTER A FAMILY MEMBER 1-RELATED"/>
    <property type="match status" value="1"/>
</dbReference>
<feature type="transmembrane region" description="Helical" evidence="10">
    <location>
        <begin position="326"/>
        <end position="347"/>
    </location>
</feature>
<dbReference type="InterPro" id="IPR056788">
    <property type="entry name" value="ABCA2/9/11_C"/>
</dbReference>
<evidence type="ECO:0000256" key="1">
    <source>
        <dbReference type="ARBA" id="ARBA00004141"/>
    </source>
</evidence>
<dbReference type="PANTHER" id="PTHR19229">
    <property type="entry name" value="ATP-BINDING CASSETTE TRANSPORTER SUBFAMILY A ABCA"/>
    <property type="match status" value="1"/>
</dbReference>
<evidence type="ECO:0000256" key="8">
    <source>
        <dbReference type="ARBA" id="ARBA00022989"/>
    </source>
</evidence>
<sequence>MLPSPEVPIAPKTPLPSPNSYNKLHGFTLFARQLSALLKKNFFLSIRSKRATFAQLFSSLFFIFLIFCVDRAVNARRKTTSGFRNLDDPEAKFVTPIPACETGYYIKIDPCYDFIWSGSGVSRASAIVENIRNNNPGRPIPESKVRQFASVDAANQWLLANPMRTTGALHFLEERSGVIAYGIQTNSTTKNERGIYEDPTFTFQVPLQLAAEREITRVVTGDSNIEWSVAFKEFAHPNIETFSVAGRVGALFLFAASMFGFVVQMSSIVGERESRLRQAMSIMGLMDSAYWLSWLLWEVALVLVSSILIVLFGMMFQFYLFVNNDFGVLFFLFFLFQFNLIGFALLLSTFLSSSASARTVGFGVFIIGFLAQLVTAFGFPYDEQFSKTYQAIWSVFPPNLLAIGLQYLGDATSTKEARGISWAGRTRCSAATPDCVITMDEIYRWLTATFFVWFFLALYFDNVLKDVNGVSKPWYYFLLPSYWTGRSSSHADGGACCCTGSIAIPLESAAVDEDVVAEERFVRDQAARPYDPDIAVKVCGLMKTFQGTKGCCRCKRSPAFHAVKDLWVHMEKDKLFCLLGPNGAGKTTTINCLTGIVPVSGGDALVYGESIRSTQGIANIRSYMGVCPQFDVLWDALTGLEHVYLFARIKGLPSSLEKQMATELLSQVRLEKDMNARARTYSGGMKRRLSVAIALIGDPKIVYLDEPTTGMDPITRRHVWDIIEGAKKGRAIILTTHSMEEADILSDRIAIMAKGKLRCIGTSLYLKSRFGAGYIVSVSLLKKSNGKPTPEGAVHANLVKSFFKEKLEVEPKEETSNFLTYIIPREREDQLMSFFDELQDKQSEFGIADIQMSLTTLEEVFLNIAKKAELESAAEEGRFETVVLTDGGSLRVPIGATFVAVPNSETEEHPQGMMIKLDWQQDESGRLCLARQSDLVPFSPSSEQVVGVVPVSRGSFRIGSARNSRGRVSL</sequence>
<dbReference type="AlphaFoldDB" id="A0A9D4UV76"/>
<dbReference type="InterPro" id="IPR003593">
    <property type="entry name" value="AAA+_ATPase"/>
</dbReference>
<dbReference type="Gene3D" id="3.40.50.300">
    <property type="entry name" value="P-loop containing nucleotide triphosphate hydrolases"/>
    <property type="match status" value="1"/>
</dbReference>
<proteinExistence type="inferred from homology"/>
<dbReference type="GO" id="GO:0005524">
    <property type="term" value="F:ATP binding"/>
    <property type="evidence" value="ECO:0007669"/>
    <property type="project" value="UniProtKB-KW"/>
</dbReference>
<comment type="caution">
    <text evidence="12">The sequence shown here is derived from an EMBL/GenBank/DDBJ whole genome shotgun (WGS) entry which is preliminary data.</text>
</comment>
<evidence type="ECO:0000256" key="3">
    <source>
        <dbReference type="ARBA" id="ARBA00022448"/>
    </source>
</evidence>
<evidence type="ECO:0000256" key="2">
    <source>
        <dbReference type="ARBA" id="ARBA00008526"/>
    </source>
</evidence>
<evidence type="ECO:0000256" key="9">
    <source>
        <dbReference type="ARBA" id="ARBA00023136"/>
    </source>
</evidence>
<feature type="transmembrane region" description="Helical" evidence="10">
    <location>
        <begin position="442"/>
        <end position="460"/>
    </location>
</feature>
<evidence type="ECO:0000256" key="7">
    <source>
        <dbReference type="ARBA" id="ARBA00022840"/>
    </source>
</evidence>
<evidence type="ECO:0000256" key="5">
    <source>
        <dbReference type="ARBA" id="ARBA00022692"/>
    </source>
</evidence>
<dbReference type="InterPro" id="IPR017871">
    <property type="entry name" value="ABC_transporter-like_CS"/>
</dbReference>
<dbReference type="GO" id="GO:0016020">
    <property type="term" value="C:membrane"/>
    <property type="evidence" value="ECO:0007669"/>
    <property type="project" value="UniProtKB-SubCell"/>
</dbReference>
<keyword evidence="9 10" id="KW-0472">Membrane</keyword>
<evidence type="ECO:0000313" key="13">
    <source>
        <dbReference type="Proteomes" id="UP000886520"/>
    </source>
</evidence>
<comment type="similarity">
    <text evidence="2">Belongs to the ABC transporter superfamily. ABCA family. CPR flippase (TC 3.A.1.211) subfamily.</text>
</comment>
<dbReference type="InterPro" id="IPR027417">
    <property type="entry name" value="P-loop_NTPase"/>
</dbReference>
<dbReference type="InterPro" id="IPR003439">
    <property type="entry name" value="ABC_transporter-like_ATP-bd"/>
</dbReference>
<evidence type="ECO:0000256" key="6">
    <source>
        <dbReference type="ARBA" id="ARBA00022741"/>
    </source>
</evidence>
<feature type="transmembrane region" description="Helical" evidence="10">
    <location>
        <begin position="53"/>
        <end position="73"/>
    </location>
</feature>
<dbReference type="GO" id="GO:0016887">
    <property type="term" value="F:ATP hydrolysis activity"/>
    <property type="evidence" value="ECO:0007669"/>
    <property type="project" value="InterPro"/>
</dbReference>
<feature type="transmembrane region" description="Helical" evidence="10">
    <location>
        <begin position="291"/>
        <end position="320"/>
    </location>
</feature>
<dbReference type="InterPro" id="IPR013525">
    <property type="entry name" value="ABC2_TM"/>
</dbReference>
<dbReference type="OrthoDB" id="10255969at2759"/>
<dbReference type="Pfam" id="PF25158">
    <property type="entry name" value="ABCA11_C"/>
    <property type="match status" value="1"/>
</dbReference>
<keyword evidence="4" id="KW-0150">Chloroplast</keyword>
<keyword evidence="3" id="KW-0813">Transport</keyword>
<keyword evidence="6" id="KW-0547">Nucleotide-binding</keyword>
<dbReference type="FunFam" id="3.40.50.300:FF:000665">
    <property type="entry name" value="ABC transporter A family member 2"/>
    <property type="match status" value="1"/>
</dbReference>
<keyword evidence="7" id="KW-0067">ATP-binding</keyword>
<feature type="transmembrane region" description="Helical" evidence="10">
    <location>
        <begin position="248"/>
        <end position="270"/>
    </location>
</feature>
<keyword evidence="4" id="KW-0934">Plastid</keyword>
<feature type="domain" description="ABC transporter" evidence="11">
    <location>
        <begin position="536"/>
        <end position="779"/>
    </location>
</feature>
<evidence type="ECO:0000256" key="10">
    <source>
        <dbReference type="SAM" id="Phobius"/>
    </source>
</evidence>
<dbReference type="Pfam" id="PF00005">
    <property type="entry name" value="ABC_tran"/>
    <property type="match status" value="1"/>
</dbReference>
<dbReference type="SMART" id="SM00382">
    <property type="entry name" value="AAA"/>
    <property type="match status" value="1"/>
</dbReference>
<dbReference type="PROSITE" id="PS00211">
    <property type="entry name" value="ABC_TRANSPORTER_1"/>
    <property type="match status" value="1"/>
</dbReference>
<dbReference type="CDD" id="cd03263">
    <property type="entry name" value="ABC_subfamily_A"/>
    <property type="match status" value="1"/>
</dbReference>
<evidence type="ECO:0000313" key="12">
    <source>
        <dbReference type="EMBL" id="KAI5074521.1"/>
    </source>
</evidence>
<dbReference type="InterPro" id="IPR026082">
    <property type="entry name" value="ABCA"/>
</dbReference>